<evidence type="ECO:0000313" key="17">
    <source>
        <dbReference type="EMBL" id="EFO83790.1"/>
    </source>
</evidence>
<evidence type="ECO:0000256" key="1">
    <source>
        <dbReference type="ARBA" id="ARBA00001946"/>
    </source>
</evidence>
<evidence type="ECO:0000259" key="16">
    <source>
        <dbReference type="SMART" id="SM00090"/>
    </source>
</evidence>
<dbReference type="Gene3D" id="1.10.10.10">
    <property type="entry name" value="Winged helix-like DNA-binding domain superfamily/Winged helix DNA-binding domain"/>
    <property type="match status" value="1"/>
</dbReference>
<comment type="similarity">
    <text evidence="2">Belongs to the protein kinase superfamily. RIO-type Ser/Thr kinase family.</text>
</comment>
<dbReference type="FunFam" id="1.10.10.10:FF:000053">
    <property type="entry name" value="Serine/threonine-protein kinase RIO2"/>
    <property type="match status" value="1"/>
</dbReference>
<dbReference type="EC" id="2.7.11.1" evidence="3"/>
<dbReference type="InterPro" id="IPR018935">
    <property type="entry name" value="RIO_kinase_CS"/>
</dbReference>
<feature type="region of interest" description="Disordered" evidence="15">
    <location>
        <begin position="413"/>
        <end position="459"/>
    </location>
</feature>
<dbReference type="FunCoup" id="E3N1P4">
    <property type="interactions" value="3202"/>
</dbReference>
<dbReference type="FunFam" id="3.30.200.20:FF:000052">
    <property type="entry name" value="Serine/threonine-protein kinase RIO2"/>
    <property type="match status" value="1"/>
</dbReference>
<feature type="domain" description="RIO kinase" evidence="16">
    <location>
        <begin position="66"/>
        <end position="292"/>
    </location>
</feature>
<dbReference type="SUPFAM" id="SSF56112">
    <property type="entry name" value="Protein kinase-like (PK-like)"/>
    <property type="match status" value="1"/>
</dbReference>
<dbReference type="InterPro" id="IPR036388">
    <property type="entry name" value="WH-like_DNA-bd_sf"/>
</dbReference>
<keyword evidence="5" id="KW-0808">Transferase</keyword>
<dbReference type="Proteomes" id="UP000008281">
    <property type="component" value="Unassembled WGS sequence"/>
</dbReference>
<dbReference type="GO" id="GO:0030490">
    <property type="term" value="P:maturation of SSU-rRNA"/>
    <property type="evidence" value="ECO:0007669"/>
    <property type="project" value="TreeGrafter"/>
</dbReference>
<evidence type="ECO:0000256" key="14">
    <source>
        <dbReference type="ARBA" id="ARBA00068837"/>
    </source>
</evidence>
<keyword evidence="10" id="KW-0460">Magnesium</keyword>
<dbReference type="CDD" id="cd05144">
    <property type="entry name" value="RIO2_C"/>
    <property type="match status" value="1"/>
</dbReference>
<evidence type="ECO:0000256" key="13">
    <source>
        <dbReference type="ARBA" id="ARBA00068353"/>
    </source>
</evidence>
<dbReference type="InParanoid" id="E3N1P4"/>
<keyword evidence="6" id="KW-0479">Metal-binding</keyword>
<dbReference type="GO" id="GO:0005634">
    <property type="term" value="C:nucleus"/>
    <property type="evidence" value="ECO:0007669"/>
    <property type="project" value="TreeGrafter"/>
</dbReference>
<dbReference type="SMART" id="SM00090">
    <property type="entry name" value="RIO"/>
    <property type="match status" value="1"/>
</dbReference>
<evidence type="ECO:0000313" key="18">
    <source>
        <dbReference type="Proteomes" id="UP000008281"/>
    </source>
</evidence>
<dbReference type="OrthoDB" id="10258631at2759"/>
<dbReference type="CTD" id="9826846"/>
<keyword evidence="4" id="KW-0723">Serine/threonine-protein kinase</keyword>
<dbReference type="GO" id="GO:0002119">
    <property type="term" value="P:nematode larval development"/>
    <property type="evidence" value="ECO:0007669"/>
    <property type="project" value="EnsemblMetazoa"/>
</dbReference>
<dbReference type="PANTHER" id="PTHR45852">
    <property type="entry name" value="SER/THR-PROTEIN KINASE RIO2"/>
    <property type="match status" value="1"/>
</dbReference>
<dbReference type="InterPro" id="IPR015285">
    <property type="entry name" value="RIO2_wHTH_N"/>
</dbReference>
<dbReference type="Pfam" id="PF09202">
    <property type="entry name" value="Rio2_N"/>
    <property type="match status" value="1"/>
</dbReference>
<dbReference type="EMBL" id="DS268509">
    <property type="protein sequence ID" value="EFO83790.1"/>
    <property type="molecule type" value="Genomic_DNA"/>
</dbReference>
<feature type="compositionally biased region" description="Acidic residues" evidence="15">
    <location>
        <begin position="335"/>
        <end position="367"/>
    </location>
</feature>
<keyword evidence="8" id="KW-0418">Kinase</keyword>
<gene>
    <name evidence="17" type="primary">Cre-riok-2</name>
    <name evidence="17" type="ORF">CRE_14211</name>
</gene>
<dbReference type="RefSeq" id="XP_003097720.2">
    <property type="nucleotide sequence ID" value="XM_003097672.2"/>
</dbReference>
<dbReference type="InterPro" id="IPR018934">
    <property type="entry name" value="RIO_dom"/>
</dbReference>
<feature type="region of interest" description="Disordered" evidence="15">
    <location>
        <begin position="331"/>
        <end position="378"/>
    </location>
</feature>
<dbReference type="Gene3D" id="1.10.510.10">
    <property type="entry name" value="Transferase(Phosphotransferase) domain 1"/>
    <property type="match status" value="1"/>
</dbReference>
<evidence type="ECO:0000256" key="15">
    <source>
        <dbReference type="SAM" id="MobiDB-lite"/>
    </source>
</evidence>
<organism evidence="18">
    <name type="scientific">Caenorhabditis remanei</name>
    <name type="common">Caenorhabditis vulgaris</name>
    <dbReference type="NCBI Taxonomy" id="31234"/>
    <lineage>
        <taxon>Eukaryota</taxon>
        <taxon>Metazoa</taxon>
        <taxon>Ecdysozoa</taxon>
        <taxon>Nematoda</taxon>
        <taxon>Chromadorea</taxon>
        <taxon>Rhabditida</taxon>
        <taxon>Rhabditina</taxon>
        <taxon>Rhabditomorpha</taxon>
        <taxon>Rhabditoidea</taxon>
        <taxon>Rhabditidae</taxon>
        <taxon>Peloderinae</taxon>
        <taxon>Caenorhabditis</taxon>
    </lineage>
</organism>
<protein>
    <recommendedName>
        <fullName evidence="13">Serine/threonine-protein kinase RIO2</fullName>
        <ecNumber evidence="3">2.7.11.1</ecNumber>
    </recommendedName>
    <alternativeName>
        <fullName evidence="14">Serine/threonine-protein kinase rio2</fullName>
    </alternativeName>
</protein>
<dbReference type="Pfam" id="PF01163">
    <property type="entry name" value="RIO1"/>
    <property type="match status" value="1"/>
</dbReference>
<dbReference type="OMA" id="MIHHENT"/>
<dbReference type="PANTHER" id="PTHR45852:SF1">
    <property type="entry name" value="SERINE_THREONINE-PROTEIN KINASE RIO2"/>
    <property type="match status" value="1"/>
</dbReference>
<dbReference type="GO" id="GO:0030688">
    <property type="term" value="C:preribosome, small subunit precursor"/>
    <property type="evidence" value="ECO:0007669"/>
    <property type="project" value="TreeGrafter"/>
</dbReference>
<dbReference type="GO" id="GO:0005829">
    <property type="term" value="C:cytosol"/>
    <property type="evidence" value="ECO:0007669"/>
    <property type="project" value="TreeGrafter"/>
</dbReference>
<dbReference type="PROSITE" id="PS01245">
    <property type="entry name" value="RIO1"/>
    <property type="match status" value="1"/>
</dbReference>
<dbReference type="InterPro" id="IPR030484">
    <property type="entry name" value="Rio2"/>
</dbReference>
<evidence type="ECO:0000256" key="10">
    <source>
        <dbReference type="ARBA" id="ARBA00022842"/>
    </source>
</evidence>
<evidence type="ECO:0000256" key="4">
    <source>
        <dbReference type="ARBA" id="ARBA00022527"/>
    </source>
</evidence>
<dbReference type="GO" id="GO:0004674">
    <property type="term" value="F:protein serine/threonine kinase activity"/>
    <property type="evidence" value="ECO:0007669"/>
    <property type="project" value="UniProtKB-KW"/>
</dbReference>
<dbReference type="KEGG" id="crq:GCK72_001492"/>
<dbReference type="GO" id="GO:0005524">
    <property type="term" value="F:ATP binding"/>
    <property type="evidence" value="ECO:0007669"/>
    <property type="project" value="UniProtKB-KW"/>
</dbReference>
<keyword evidence="9" id="KW-0067">ATP-binding</keyword>
<comment type="catalytic activity">
    <reaction evidence="12">
        <text>L-seryl-[protein] + ATP = O-phospho-L-seryl-[protein] + ADP + H(+)</text>
        <dbReference type="Rhea" id="RHEA:17989"/>
        <dbReference type="Rhea" id="RHEA-COMP:9863"/>
        <dbReference type="Rhea" id="RHEA-COMP:11604"/>
        <dbReference type="ChEBI" id="CHEBI:15378"/>
        <dbReference type="ChEBI" id="CHEBI:29999"/>
        <dbReference type="ChEBI" id="CHEBI:30616"/>
        <dbReference type="ChEBI" id="CHEBI:83421"/>
        <dbReference type="ChEBI" id="CHEBI:456216"/>
        <dbReference type="EC" id="2.7.11.1"/>
    </reaction>
</comment>
<comment type="catalytic activity">
    <reaction evidence="11">
        <text>L-threonyl-[protein] + ATP = O-phospho-L-threonyl-[protein] + ADP + H(+)</text>
        <dbReference type="Rhea" id="RHEA:46608"/>
        <dbReference type="Rhea" id="RHEA-COMP:11060"/>
        <dbReference type="Rhea" id="RHEA-COMP:11605"/>
        <dbReference type="ChEBI" id="CHEBI:15378"/>
        <dbReference type="ChEBI" id="CHEBI:30013"/>
        <dbReference type="ChEBI" id="CHEBI:30616"/>
        <dbReference type="ChEBI" id="CHEBI:61977"/>
        <dbReference type="ChEBI" id="CHEBI:456216"/>
        <dbReference type="EC" id="2.7.11.1"/>
    </reaction>
</comment>
<feature type="compositionally biased region" description="Acidic residues" evidence="15">
    <location>
        <begin position="439"/>
        <end position="455"/>
    </location>
</feature>
<keyword evidence="18" id="KW-1185">Reference proteome</keyword>
<dbReference type="FunFam" id="1.10.510.10:FF:001305">
    <property type="entry name" value="Serine/threonine-protein kinase RIO2"/>
    <property type="match status" value="1"/>
</dbReference>
<dbReference type="STRING" id="31234.E3N1P4"/>
<dbReference type="InterPro" id="IPR036390">
    <property type="entry name" value="WH_DNA-bd_sf"/>
</dbReference>
<evidence type="ECO:0000256" key="9">
    <source>
        <dbReference type="ARBA" id="ARBA00022840"/>
    </source>
</evidence>
<dbReference type="SUPFAM" id="SSF46785">
    <property type="entry name" value="Winged helix' DNA-binding domain"/>
    <property type="match status" value="1"/>
</dbReference>
<evidence type="ECO:0000256" key="7">
    <source>
        <dbReference type="ARBA" id="ARBA00022741"/>
    </source>
</evidence>
<dbReference type="InterPro" id="IPR011009">
    <property type="entry name" value="Kinase-like_dom_sf"/>
</dbReference>
<dbReference type="eggNOG" id="KOG2268">
    <property type="taxonomic scope" value="Eukaryota"/>
</dbReference>
<evidence type="ECO:0000256" key="5">
    <source>
        <dbReference type="ARBA" id="ARBA00022679"/>
    </source>
</evidence>
<dbReference type="InterPro" id="IPR000687">
    <property type="entry name" value="RIO_kinase"/>
</dbReference>
<keyword evidence="7" id="KW-0547">Nucleotide-binding</keyword>
<sequence length="538" mass="61466">MGRMNVSMMRYLEGDHFRVLIAVEMGMKNHEVVPLALVSSIAGIHRGGVLRTLNDLCKHQLVAFERSKKFDGYRLTIRGYDYLALRALCSRDVVGSVGNQIGIGKESDVYVGGDPELNDLCLKFHRLGRTSFRKIKEKRDYHKKRKSASWLYLSRLAAAKEFAFLKALQERGFPVPKGVDVCRHLVVMQLVIGQTLCNVNHVEDPAALYDRLMALIVKLARHGVIHGDFNEFNLIMLEDERVVMIDFPQMVSIDHANAEFYFDRDVTCVRTFFKRRFDYESEDWPKFDEIERKGNMDVLLEASGFTKKMALDLNKAYDDGNFLAHCEQELRTEKQEDEEGEKEEDSDSSDSESEGMEAIQEDEEEKDHEEVQAQVKSVKQQKIVLCQSTRFNDWLSDATTLLDNVDLKELKTEEGYDDSDLPDKINHPPGVTARKESESSDNDDEQEDEEEEDDDHVAVEEQVAKVVKKKRRGVVQSGARSVASSAATFSAEEIKRKLALDKKRNKEKIRLKVKGKQSAVGRNRKDNKNVIAEYAGWI</sequence>
<dbReference type="HOGENOM" id="CLU_018693_0_3_1"/>
<dbReference type="GeneID" id="9826846"/>
<evidence type="ECO:0000256" key="6">
    <source>
        <dbReference type="ARBA" id="ARBA00022723"/>
    </source>
</evidence>
<dbReference type="AlphaFoldDB" id="E3N1P4"/>
<proteinExistence type="inferred from homology"/>
<dbReference type="Gene3D" id="3.30.200.20">
    <property type="entry name" value="Phosphorylase Kinase, domain 1"/>
    <property type="match status" value="1"/>
</dbReference>
<evidence type="ECO:0000256" key="11">
    <source>
        <dbReference type="ARBA" id="ARBA00047899"/>
    </source>
</evidence>
<comment type="cofactor">
    <cofactor evidence="1">
        <name>Mg(2+)</name>
        <dbReference type="ChEBI" id="CHEBI:18420"/>
    </cofactor>
</comment>
<evidence type="ECO:0000256" key="8">
    <source>
        <dbReference type="ARBA" id="ARBA00022777"/>
    </source>
</evidence>
<name>E3N1P4_CAERE</name>
<evidence type="ECO:0000256" key="12">
    <source>
        <dbReference type="ARBA" id="ARBA00048679"/>
    </source>
</evidence>
<evidence type="ECO:0000256" key="2">
    <source>
        <dbReference type="ARBA" id="ARBA00009196"/>
    </source>
</evidence>
<dbReference type="GO" id="GO:0046872">
    <property type="term" value="F:metal ion binding"/>
    <property type="evidence" value="ECO:0007669"/>
    <property type="project" value="UniProtKB-KW"/>
</dbReference>
<reference evidence="17" key="1">
    <citation type="submission" date="2007-07" db="EMBL/GenBank/DDBJ databases">
        <title>PCAP assembly of the Caenorhabditis remanei genome.</title>
        <authorList>
            <consortium name="The Caenorhabditis remanei Sequencing Consortium"/>
            <person name="Wilson R.K."/>
        </authorList>
    </citation>
    <scope>NUCLEOTIDE SEQUENCE [LARGE SCALE GENOMIC DNA]</scope>
    <source>
        <strain evidence="17">PB4641</strain>
    </source>
</reference>
<accession>E3N1P4</accession>
<evidence type="ECO:0000256" key="3">
    <source>
        <dbReference type="ARBA" id="ARBA00012513"/>
    </source>
</evidence>